<reference evidence="2 3" key="1">
    <citation type="submission" date="2020-07" db="EMBL/GenBank/DDBJ databases">
        <title>Fungal Genomes of the International Space Station.</title>
        <authorList>
            <person name="Seuylemezian A."/>
            <person name="Singh N.K."/>
            <person name="Wood J."/>
            <person name="Venkateswaran K."/>
        </authorList>
    </citation>
    <scope>NUCLEOTIDE SEQUENCE [LARGE SCALE GENOMIC DNA]</scope>
    <source>
        <strain evidence="2 3">PL-B2</strain>
    </source>
</reference>
<dbReference type="RefSeq" id="WP_221875377.1">
    <property type="nucleotide sequence ID" value="NZ_JACWFH010000032.1"/>
</dbReference>
<feature type="transmembrane region" description="Helical" evidence="1">
    <location>
        <begin position="372"/>
        <end position="392"/>
    </location>
</feature>
<comment type="caution">
    <text evidence="2">The sequence shown here is derived from an EMBL/GenBank/DDBJ whole genome shotgun (WGS) entry which is preliminary data.</text>
</comment>
<dbReference type="Pfam" id="PF11187">
    <property type="entry name" value="Mbeg1-like"/>
    <property type="match status" value="1"/>
</dbReference>
<evidence type="ECO:0000313" key="2">
    <source>
        <dbReference type="EMBL" id="MBY0099159.1"/>
    </source>
</evidence>
<organism evidence="2 3">
    <name type="scientific">Mesobacillus maritimus</name>
    <dbReference type="NCBI Taxonomy" id="1643336"/>
    <lineage>
        <taxon>Bacteria</taxon>
        <taxon>Bacillati</taxon>
        <taxon>Bacillota</taxon>
        <taxon>Bacilli</taxon>
        <taxon>Bacillales</taxon>
        <taxon>Bacillaceae</taxon>
        <taxon>Mesobacillus</taxon>
    </lineage>
</organism>
<dbReference type="Gene3D" id="3.40.50.1820">
    <property type="entry name" value="alpha/beta hydrolase"/>
    <property type="match status" value="1"/>
</dbReference>
<keyword evidence="1" id="KW-1133">Transmembrane helix</keyword>
<keyword evidence="1" id="KW-0472">Membrane</keyword>
<dbReference type="InterPro" id="IPR024499">
    <property type="entry name" value="Mbeg1-like"/>
</dbReference>
<keyword evidence="3" id="KW-1185">Reference proteome</keyword>
<evidence type="ECO:0000313" key="3">
    <source>
        <dbReference type="Proteomes" id="UP000769780"/>
    </source>
</evidence>
<gene>
    <name evidence="2" type="ORF">H0185_20525</name>
</gene>
<evidence type="ECO:0000256" key="1">
    <source>
        <dbReference type="SAM" id="Phobius"/>
    </source>
</evidence>
<keyword evidence="1" id="KW-0812">Transmembrane</keyword>
<dbReference type="InterPro" id="IPR029058">
    <property type="entry name" value="AB_hydrolase_fold"/>
</dbReference>
<accession>A0ABS7KA62</accession>
<proteinExistence type="predicted"/>
<protein>
    <submittedName>
        <fullName evidence="2">DUF2974 domain-containing protein</fullName>
    </submittedName>
</protein>
<feature type="transmembrane region" description="Helical" evidence="1">
    <location>
        <begin position="341"/>
        <end position="366"/>
    </location>
</feature>
<sequence length="546" mass="58834">MALSDQDLKFATDLAYLDLGLLNEHMPMSYGKGPHAVKDLFQFPADGACYPQEYFDGLVDGKDTFGDNIISLDAGKINRMSPEALDWKVVKTYDQNNEGQSGFYGVVIDTGEGLVVTFRGSEAPTELQNIHQDWLNADIALLEGQLTEQQQDVNAFLDELKAEGYFEKYNDITFAGHSLGGNLAEHGTFYAAEIGVIDRLERTISYDGPGFAQEYLDEHRDHIQLATENVQMDHIEQSLVGGLLQKVPGVDYMFADLIGKGAVQHGTENVHFDENGKIVEGRQTALAAILTPFTQGIDRLTGPLGASLMTKALVGLTTAAWWVKDALVDENGNLTSVGKGIVTTLGVGLAALLVKVGPIALVAAAVPLAQMALTALTIGVVFVASVIAYEFIMDAIEAVEAFVGHVITVIIPQVLSQLAEAVASFAKWTGKQLAEFGSLLASGFKAMVAGLSNLFGGIPKAVASSHIRVDTYKLRNYASRLESVSSRISSVDSNLNMLYLTEGFLDIINLAIAENLPTKGQINKVINYLEDTASDFDGAEGRIMTI</sequence>
<name>A0ABS7KA62_9BACI</name>
<dbReference type="SUPFAM" id="SSF53474">
    <property type="entry name" value="alpha/beta-Hydrolases"/>
    <property type="match status" value="1"/>
</dbReference>
<dbReference type="Proteomes" id="UP000769780">
    <property type="component" value="Unassembled WGS sequence"/>
</dbReference>
<dbReference type="EMBL" id="JACWFH010000032">
    <property type="protein sequence ID" value="MBY0099159.1"/>
    <property type="molecule type" value="Genomic_DNA"/>
</dbReference>